<evidence type="ECO:0000313" key="8">
    <source>
        <dbReference type="Proteomes" id="UP000034498"/>
    </source>
</evidence>
<accession>A0A0G0KEJ5</accession>
<evidence type="ECO:0000313" key="7">
    <source>
        <dbReference type="EMBL" id="KKQ73925.1"/>
    </source>
</evidence>
<dbReference type="EC" id="3.1.-.-" evidence="5"/>
<evidence type="ECO:0000259" key="6">
    <source>
        <dbReference type="SMART" id="SM00732"/>
    </source>
</evidence>
<sequence>MNIIGLDVGEKRIGVALFSDNVVVPLMIIEATDLPVLISKIGYLCRQKKIGKIVIGIPKNSDTFQADRIHKFAIELAKSLNIEVDYTDETLTSKEAEFQLKAGGQNPKTKKFKEEVDKLSAKLILEQYLKEK</sequence>
<dbReference type="SMART" id="SM00732">
    <property type="entry name" value="YqgFc"/>
    <property type="match status" value="1"/>
</dbReference>
<keyword evidence="4 5" id="KW-0378">Hydrolase</keyword>
<comment type="caution">
    <text evidence="7">The sequence shown here is derived from an EMBL/GenBank/DDBJ whole genome shotgun (WGS) entry which is preliminary data.</text>
</comment>
<dbReference type="GO" id="GO:0016788">
    <property type="term" value="F:hydrolase activity, acting on ester bonds"/>
    <property type="evidence" value="ECO:0007669"/>
    <property type="project" value="UniProtKB-UniRule"/>
</dbReference>
<reference evidence="7 8" key="1">
    <citation type="journal article" date="2015" name="Nature">
        <title>rRNA introns, odd ribosomes, and small enigmatic genomes across a large radiation of phyla.</title>
        <authorList>
            <person name="Brown C.T."/>
            <person name="Hug L.A."/>
            <person name="Thomas B.C."/>
            <person name="Sharon I."/>
            <person name="Castelle C.J."/>
            <person name="Singh A."/>
            <person name="Wilkins M.J."/>
            <person name="Williams K.H."/>
            <person name="Banfield J.F."/>
        </authorList>
    </citation>
    <scope>NUCLEOTIDE SEQUENCE [LARGE SCALE GENOMIC DNA]</scope>
</reference>
<dbReference type="GO" id="GO:0004518">
    <property type="term" value="F:nuclease activity"/>
    <property type="evidence" value="ECO:0007669"/>
    <property type="project" value="UniProtKB-KW"/>
</dbReference>
<dbReference type="STRING" id="1618336.US94_C0020G0010"/>
<dbReference type="Gene3D" id="3.30.420.140">
    <property type="entry name" value="YqgF/RNase H-like domain"/>
    <property type="match status" value="1"/>
</dbReference>
<evidence type="ECO:0000256" key="5">
    <source>
        <dbReference type="HAMAP-Rule" id="MF_00651"/>
    </source>
</evidence>
<dbReference type="InterPro" id="IPR037027">
    <property type="entry name" value="YqgF/RNaseH-like_dom_sf"/>
</dbReference>
<organism evidence="7 8">
    <name type="scientific">Berkelbacteria bacterium GW2011_GWB1_38_5</name>
    <dbReference type="NCBI Taxonomy" id="1618336"/>
    <lineage>
        <taxon>Bacteria</taxon>
        <taxon>Candidatus Berkelbacteria</taxon>
    </lineage>
</organism>
<keyword evidence="1 5" id="KW-0963">Cytoplasm</keyword>
<dbReference type="AlphaFoldDB" id="A0A0G0KEJ5"/>
<proteinExistence type="inferred from homology"/>
<dbReference type="Pfam" id="PF03652">
    <property type="entry name" value="RuvX"/>
    <property type="match status" value="1"/>
</dbReference>
<dbReference type="PANTHER" id="PTHR33317:SF4">
    <property type="entry name" value="POLYNUCLEOTIDYL TRANSFERASE, RIBONUCLEASE H-LIKE SUPERFAMILY PROTEIN"/>
    <property type="match status" value="1"/>
</dbReference>
<gene>
    <name evidence="7" type="ORF">US94_C0020G0010</name>
</gene>
<comment type="similarity">
    <text evidence="5">Belongs to the YqgF HJR family.</text>
</comment>
<dbReference type="HAMAP" id="MF_00651">
    <property type="entry name" value="Nuclease_YqgF"/>
    <property type="match status" value="1"/>
</dbReference>
<evidence type="ECO:0000256" key="2">
    <source>
        <dbReference type="ARBA" id="ARBA00022517"/>
    </source>
</evidence>
<dbReference type="InterPro" id="IPR012337">
    <property type="entry name" value="RNaseH-like_sf"/>
</dbReference>
<dbReference type="PANTHER" id="PTHR33317">
    <property type="entry name" value="POLYNUCLEOTIDYL TRANSFERASE, RIBONUCLEASE H-LIKE SUPERFAMILY PROTEIN"/>
    <property type="match status" value="1"/>
</dbReference>
<evidence type="ECO:0000256" key="4">
    <source>
        <dbReference type="ARBA" id="ARBA00022801"/>
    </source>
</evidence>
<dbReference type="GO" id="GO:0000967">
    <property type="term" value="P:rRNA 5'-end processing"/>
    <property type="evidence" value="ECO:0007669"/>
    <property type="project" value="UniProtKB-UniRule"/>
</dbReference>
<dbReference type="SUPFAM" id="SSF53098">
    <property type="entry name" value="Ribonuclease H-like"/>
    <property type="match status" value="1"/>
</dbReference>
<dbReference type="CDD" id="cd16964">
    <property type="entry name" value="YqgF"/>
    <property type="match status" value="1"/>
</dbReference>
<dbReference type="EMBL" id="LBUX01000020">
    <property type="protein sequence ID" value="KKQ73925.1"/>
    <property type="molecule type" value="Genomic_DNA"/>
</dbReference>
<feature type="domain" description="YqgF/RNase H-like" evidence="6">
    <location>
        <begin position="1"/>
        <end position="96"/>
    </location>
</feature>
<comment type="subcellular location">
    <subcellularLocation>
        <location evidence="5">Cytoplasm</location>
    </subcellularLocation>
</comment>
<dbReference type="GO" id="GO:0005829">
    <property type="term" value="C:cytosol"/>
    <property type="evidence" value="ECO:0007669"/>
    <property type="project" value="TreeGrafter"/>
</dbReference>
<name>A0A0G0KEJ5_9BACT</name>
<evidence type="ECO:0000256" key="1">
    <source>
        <dbReference type="ARBA" id="ARBA00022490"/>
    </source>
</evidence>
<evidence type="ECO:0000256" key="3">
    <source>
        <dbReference type="ARBA" id="ARBA00022722"/>
    </source>
</evidence>
<dbReference type="NCBIfam" id="TIGR00250">
    <property type="entry name" value="RNAse_H_YqgF"/>
    <property type="match status" value="1"/>
</dbReference>
<dbReference type="InterPro" id="IPR005227">
    <property type="entry name" value="YqgF"/>
</dbReference>
<comment type="function">
    <text evidence="5">Could be a nuclease involved in processing of the 5'-end of pre-16S rRNA.</text>
</comment>
<keyword evidence="2 5" id="KW-0690">Ribosome biogenesis</keyword>
<keyword evidence="3 5" id="KW-0540">Nuclease</keyword>
<dbReference type="InterPro" id="IPR006641">
    <property type="entry name" value="YqgF/RNaseH-like_dom"/>
</dbReference>
<dbReference type="Proteomes" id="UP000034498">
    <property type="component" value="Unassembled WGS sequence"/>
</dbReference>
<protein>
    <recommendedName>
        <fullName evidence="5">Putative pre-16S rRNA nuclease</fullName>
        <ecNumber evidence="5">3.1.-.-</ecNumber>
    </recommendedName>
</protein>